<evidence type="ECO:0000313" key="2">
    <source>
        <dbReference type="Proteomes" id="UP001164746"/>
    </source>
</evidence>
<proteinExistence type="predicted"/>
<dbReference type="EMBL" id="CP111028">
    <property type="protein sequence ID" value="WAR31391.1"/>
    <property type="molecule type" value="Genomic_DNA"/>
</dbReference>
<protein>
    <submittedName>
        <fullName evidence="1">HS12A-like protein</fullName>
    </submittedName>
</protein>
<evidence type="ECO:0000313" key="1">
    <source>
        <dbReference type="EMBL" id="WAR31391.1"/>
    </source>
</evidence>
<dbReference type="Proteomes" id="UP001164746">
    <property type="component" value="Chromosome 17"/>
</dbReference>
<dbReference type="SUPFAM" id="SSF53067">
    <property type="entry name" value="Actin-like ATPase domain"/>
    <property type="match status" value="1"/>
</dbReference>
<keyword evidence="2" id="KW-1185">Reference proteome</keyword>
<dbReference type="PANTHER" id="PTHR14187">
    <property type="entry name" value="ALPHA KINASE/ELONGATION FACTOR 2 KINASE"/>
    <property type="match status" value="1"/>
</dbReference>
<sequence>MTCIVVDSVDADIYHMSNAGIDSDSLTLALEPEVASIWCKSRESGIQYAHSQEAKISLSDICIHEINKDGLKQIGKASGGPWGGTNVDRRLLKFFKRLVGTQALEALKDEGMNDYFDLIRCFEASKREFDEEANKKMSFKVPGLLQELCERFNGKTLSDRVEELFNADKVEFKRDKIRIHSSEVAKWFDAPISSLVKHIRGIFEDRQIGIIHTIVLVGGVNDEVKYADRILHKFAQRDCWSSCVRIYRSTEHSPIYVTDPGCEYIGKVEIEHSIDYVTIEVTLLFGTTELMVKARLKESGRERVAVLQCLEQ</sequence>
<dbReference type="InterPro" id="IPR043129">
    <property type="entry name" value="ATPase_NBD"/>
</dbReference>
<name>A0ABY7GJ87_MYAAR</name>
<accession>A0ABY7GJ87</accession>
<organism evidence="1 2">
    <name type="scientific">Mya arenaria</name>
    <name type="common">Soft-shell clam</name>
    <dbReference type="NCBI Taxonomy" id="6604"/>
    <lineage>
        <taxon>Eukaryota</taxon>
        <taxon>Metazoa</taxon>
        <taxon>Spiralia</taxon>
        <taxon>Lophotrochozoa</taxon>
        <taxon>Mollusca</taxon>
        <taxon>Bivalvia</taxon>
        <taxon>Autobranchia</taxon>
        <taxon>Heteroconchia</taxon>
        <taxon>Euheterodonta</taxon>
        <taxon>Imparidentia</taxon>
        <taxon>Neoheterodontei</taxon>
        <taxon>Myida</taxon>
        <taxon>Myoidea</taxon>
        <taxon>Myidae</taxon>
        <taxon>Mya</taxon>
    </lineage>
</organism>
<reference evidence="1" key="1">
    <citation type="submission" date="2022-11" db="EMBL/GenBank/DDBJ databases">
        <title>Centuries of genome instability and evolution in soft-shell clam transmissible cancer (bioRxiv).</title>
        <authorList>
            <person name="Hart S.F.M."/>
            <person name="Yonemitsu M.A."/>
            <person name="Giersch R.M."/>
            <person name="Beal B.F."/>
            <person name="Arriagada G."/>
            <person name="Davis B.W."/>
            <person name="Ostrander E.A."/>
            <person name="Goff S.P."/>
            <person name="Metzger M.J."/>
        </authorList>
    </citation>
    <scope>NUCLEOTIDE SEQUENCE</scope>
    <source>
        <strain evidence="1">MELC-2E11</strain>
        <tissue evidence="1">Siphon/mantle</tissue>
    </source>
</reference>
<gene>
    <name evidence="1" type="ORF">MAR_033933</name>
</gene>
<dbReference type="PANTHER" id="PTHR14187:SF5">
    <property type="entry name" value="HEAT SHOCK 70 KDA PROTEIN 12A"/>
    <property type="match status" value="1"/>
</dbReference>